<dbReference type="AlphaFoldDB" id="A0A1E3A6I1"/>
<evidence type="ECO:0000313" key="5">
    <source>
        <dbReference type="Proteomes" id="UP000094869"/>
    </source>
</evidence>
<evidence type="ECO:0000313" key="4">
    <source>
        <dbReference type="Proteomes" id="UP000094067"/>
    </source>
</evidence>
<reference evidence="3 5" key="2">
    <citation type="submission" date="2016-08" db="EMBL/GenBank/DDBJ databases">
        <title>Characterization of Isolates of Eisenbergiella tayi Derived from Blood Cultures, Using Whole Genome Sequencing.</title>
        <authorList>
            <person name="Bernier A.-M."/>
            <person name="Burdz T."/>
            <person name="Wiebe D."/>
            <person name="Bernard K."/>
        </authorList>
    </citation>
    <scope>NUCLEOTIDE SEQUENCE [LARGE SCALE GENOMIC DNA]</scope>
    <source>
        <strain evidence="3 5">NML120146</strain>
    </source>
</reference>
<organism evidence="2 4">
    <name type="scientific">Eisenbergiella tayi</name>
    <dbReference type="NCBI Taxonomy" id="1432052"/>
    <lineage>
        <taxon>Bacteria</taxon>
        <taxon>Bacillati</taxon>
        <taxon>Bacillota</taxon>
        <taxon>Clostridia</taxon>
        <taxon>Lachnospirales</taxon>
        <taxon>Lachnospiraceae</taxon>
        <taxon>Eisenbergiella</taxon>
    </lineage>
</organism>
<dbReference type="InterPro" id="IPR024997">
    <property type="entry name" value="DUF3892"/>
</dbReference>
<dbReference type="Proteomes" id="UP000094067">
    <property type="component" value="Unassembled WGS sequence"/>
</dbReference>
<sequence>MDRNDIPDSALARIALDSIPTPKDDAKDIVGLVKSSGRITGYQLSDGSTVSKEDGVALAKDGEIKGVGIAHRKDTEYLKSLPDDTESNNLGTLPSVTPD</sequence>
<evidence type="ECO:0000313" key="3">
    <source>
        <dbReference type="EMBL" id="ODR58542.1"/>
    </source>
</evidence>
<feature type="compositionally biased region" description="Polar residues" evidence="1">
    <location>
        <begin position="87"/>
        <end position="99"/>
    </location>
</feature>
<evidence type="ECO:0000256" key="1">
    <source>
        <dbReference type="SAM" id="MobiDB-lite"/>
    </source>
</evidence>
<comment type="caution">
    <text evidence="2">The sequence shown here is derived from an EMBL/GenBank/DDBJ whole genome shotgun (WGS) entry which is preliminary data.</text>
</comment>
<evidence type="ECO:0008006" key="6">
    <source>
        <dbReference type="Google" id="ProtNLM"/>
    </source>
</evidence>
<dbReference type="EMBL" id="MCGH01000003">
    <property type="protein sequence ID" value="ODM04360.1"/>
    <property type="molecule type" value="Genomic_DNA"/>
</dbReference>
<keyword evidence="5" id="KW-1185">Reference proteome</keyword>
<accession>A0A1E3A6I1</accession>
<gene>
    <name evidence="2" type="ORF">BEI61_05167</name>
    <name evidence="3" type="ORF">BEI63_08540</name>
</gene>
<dbReference type="EMBL" id="MEHD01000019">
    <property type="protein sequence ID" value="ODR58542.1"/>
    <property type="molecule type" value="Genomic_DNA"/>
</dbReference>
<dbReference type="PATRIC" id="fig|1432052.4.peg.5742"/>
<evidence type="ECO:0000313" key="2">
    <source>
        <dbReference type="EMBL" id="ODM04360.1"/>
    </source>
</evidence>
<protein>
    <recommendedName>
        <fullName evidence="6">DUF3892 domain-containing protein</fullName>
    </recommendedName>
</protein>
<name>A0A1E3A6I1_9FIRM</name>
<dbReference type="RefSeq" id="WP_044971659.1">
    <property type="nucleotide sequence ID" value="NZ_BAABXS010000001.1"/>
</dbReference>
<dbReference type="Proteomes" id="UP000094869">
    <property type="component" value="Unassembled WGS sequence"/>
</dbReference>
<proteinExistence type="predicted"/>
<feature type="region of interest" description="Disordered" evidence="1">
    <location>
        <begin position="78"/>
        <end position="99"/>
    </location>
</feature>
<reference evidence="2 4" key="1">
    <citation type="submission" date="2016-07" db="EMBL/GenBank/DDBJ databases">
        <title>Characterization of isolates of Eisenbergiella tayi derived from blood cultures, using whole genome sequencing.</title>
        <authorList>
            <person name="Burdz T."/>
            <person name="Wiebe D."/>
            <person name="Huynh C."/>
            <person name="Bernard K."/>
        </authorList>
    </citation>
    <scope>NUCLEOTIDE SEQUENCE [LARGE SCALE GENOMIC DNA]</scope>
    <source>
        <strain evidence="2 4">NML 110608</strain>
    </source>
</reference>
<dbReference type="Pfam" id="PF13031">
    <property type="entry name" value="DUF3892"/>
    <property type="match status" value="1"/>
</dbReference>